<comment type="caution">
    <text evidence="1">The sequence shown here is derived from an EMBL/GenBank/DDBJ whole genome shotgun (WGS) entry which is preliminary data.</text>
</comment>
<gene>
    <name evidence="1" type="ORF">N1851_015714</name>
</gene>
<organism evidence="1 2">
    <name type="scientific">Merluccius polli</name>
    <name type="common">Benguela hake</name>
    <name type="synonym">Merluccius cadenati</name>
    <dbReference type="NCBI Taxonomy" id="89951"/>
    <lineage>
        <taxon>Eukaryota</taxon>
        <taxon>Metazoa</taxon>
        <taxon>Chordata</taxon>
        <taxon>Craniata</taxon>
        <taxon>Vertebrata</taxon>
        <taxon>Euteleostomi</taxon>
        <taxon>Actinopterygii</taxon>
        <taxon>Neopterygii</taxon>
        <taxon>Teleostei</taxon>
        <taxon>Neoteleostei</taxon>
        <taxon>Acanthomorphata</taxon>
        <taxon>Zeiogadaria</taxon>
        <taxon>Gadariae</taxon>
        <taxon>Gadiformes</taxon>
        <taxon>Gadoidei</taxon>
        <taxon>Merlucciidae</taxon>
        <taxon>Merluccius</taxon>
    </lineage>
</organism>
<dbReference type="EMBL" id="JAOPHQ010002860">
    <property type="protein sequence ID" value="KAK0145373.1"/>
    <property type="molecule type" value="Genomic_DNA"/>
</dbReference>
<reference evidence="1" key="1">
    <citation type="journal article" date="2023" name="Front. Mar. Sci.">
        <title>A new Merluccius polli reference genome to investigate the effects of global change in West African waters.</title>
        <authorList>
            <person name="Mateo J.L."/>
            <person name="Blanco-Fernandez C."/>
            <person name="Garcia-Vazquez E."/>
            <person name="Machado-Schiaffino G."/>
        </authorList>
    </citation>
    <scope>NUCLEOTIDE SEQUENCE</scope>
    <source>
        <strain evidence="1">C29</strain>
        <tissue evidence="1">Fin</tissue>
    </source>
</reference>
<evidence type="ECO:0000313" key="2">
    <source>
        <dbReference type="Proteomes" id="UP001174136"/>
    </source>
</evidence>
<sequence length="65" mass="7515">MFRMALIGGLPKEVQMALENVVGLANKPQREGEDHIRHFTEKYNSRLAVKMKRQKSSRNASSSWR</sequence>
<protein>
    <submittedName>
        <fullName evidence="1">Uncharacterized protein</fullName>
    </submittedName>
</protein>
<accession>A0AA47MRL7</accession>
<keyword evidence="2" id="KW-1185">Reference proteome</keyword>
<name>A0AA47MRL7_MERPO</name>
<proteinExistence type="predicted"/>
<dbReference type="AlphaFoldDB" id="A0AA47MRL7"/>
<dbReference type="Proteomes" id="UP001174136">
    <property type="component" value="Unassembled WGS sequence"/>
</dbReference>
<evidence type="ECO:0000313" key="1">
    <source>
        <dbReference type="EMBL" id="KAK0145373.1"/>
    </source>
</evidence>